<sequence>MSTNFEIERLEGDELLNFVVEYAFKRESEINDLSLPVQTAYFISNFETEFYNGGVHQFLTNSSGRFADETIQSFTRVGAKQIASLLEASTNLDAELVLEDDKAAASFQEIDDKLHQLYPSNEDGNVGEQLSLYLQENRSNILES</sequence>
<protein>
    <submittedName>
        <fullName evidence="2">DMP19 family protein</fullName>
    </submittedName>
</protein>
<evidence type="ECO:0000313" key="2">
    <source>
        <dbReference type="EMBL" id="UOQ51740.1"/>
    </source>
</evidence>
<evidence type="ECO:0000313" key="3">
    <source>
        <dbReference type="Proteomes" id="UP000831785"/>
    </source>
</evidence>
<dbReference type="InterPro" id="IPR025402">
    <property type="entry name" value="DMP19_C"/>
</dbReference>
<organism evidence="2 3">
    <name type="scientific">Hymenobacter cellulosivorans</name>
    <dbReference type="NCBI Taxonomy" id="2932249"/>
    <lineage>
        <taxon>Bacteria</taxon>
        <taxon>Pseudomonadati</taxon>
        <taxon>Bacteroidota</taxon>
        <taxon>Cytophagia</taxon>
        <taxon>Cytophagales</taxon>
        <taxon>Hymenobacteraceae</taxon>
        <taxon>Hymenobacter</taxon>
    </lineage>
</organism>
<gene>
    <name evidence="2" type="ORF">MUN80_18485</name>
</gene>
<dbReference type="RefSeq" id="WP_244715070.1">
    <property type="nucleotide sequence ID" value="NZ_CP095049.1"/>
</dbReference>
<dbReference type="Gene3D" id="1.20.1420.60">
    <property type="match status" value="1"/>
</dbReference>
<accession>A0ABY4F5X5</accession>
<dbReference type="EMBL" id="CP095049">
    <property type="protein sequence ID" value="UOQ51740.1"/>
    <property type="molecule type" value="Genomic_DNA"/>
</dbReference>
<dbReference type="Proteomes" id="UP000831785">
    <property type="component" value="Chromosome"/>
</dbReference>
<proteinExistence type="predicted"/>
<dbReference type="Pfam" id="PF14300">
    <property type="entry name" value="DMP19"/>
    <property type="match status" value="1"/>
</dbReference>
<keyword evidence="3" id="KW-1185">Reference proteome</keyword>
<evidence type="ECO:0000259" key="1">
    <source>
        <dbReference type="Pfam" id="PF14300"/>
    </source>
</evidence>
<reference evidence="2 3" key="1">
    <citation type="submission" date="2022-04" db="EMBL/GenBank/DDBJ databases">
        <title>Hymenobacter sp. isolated from the air.</title>
        <authorList>
            <person name="Won M."/>
            <person name="Lee C.-M."/>
            <person name="Woen H.-Y."/>
            <person name="Kwon S.-W."/>
        </authorList>
    </citation>
    <scope>NUCLEOTIDE SEQUENCE [LARGE SCALE GENOMIC DNA]</scope>
    <source>
        <strain evidence="3">5116 S-27</strain>
    </source>
</reference>
<name>A0ABY4F5X5_9BACT</name>
<feature type="domain" description="DNA mimic protein DMP19 C-terminal" evidence="1">
    <location>
        <begin position="32"/>
        <end position="137"/>
    </location>
</feature>